<comment type="similarity">
    <text evidence="1">Belongs to the glycosyltransferase 2 family.</text>
</comment>
<dbReference type="InterPro" id="IPR001173">
    <property type="entry name" value="Glyco_trans_2-like"/>
</dbReference>
<keyword evidence="4" id="KW-0472">Membrane</keyword>
<dbReference type="InterPro" id="IPR029044">
    <property type="entry name" value="Nucleotide-diphossugar_trans"/>
</dbReference>
<feature type="transmembrane region" description="Helical" evidence="4">
    <location>
        <begin position="6"/>
        <end position="23"/>
    </location>
</feature>
<accession>A0ABS9VI83</accession>
<keyword evidence="2 6" id="KW-0328">Glycosyltransferase</keyword>
<organism evidence="6 7">
    <name type="scientific">Belliella alkalica</name>
    <dbReference type="NCBI Taxonomy" id="1730871"/>
    <lineage>
        <taxon>Bacteria</taxon>
        <taxon>Pseudomonadati</taxon>
        <taxon>Bacteroidota</taxon>
        <taxon>Cytophagia</taxon>
        <taxon>Cytophagales</taxon>
        <taxon>Cyclobacteriaceae</taxon>
        <taxon>Belliella</taxon>
    </lineage>
</organism>
<proteinExistence type="inferred from homology"/>
<evidence type="ECO:0000256" key="4">
    <source>
        <dbReference type="SAM" id="Phobius"/>
    </source>
</evidence>
<evidence type="ECO:0000256" key="1">
    <source>
        <dbReference type="ARBA" id="ARBA00006739"/>
    </source>
</evidence>
<gene>
    <name evidence="6" type="ORF">MM213_19470</name>
</gene>
<feature type="domain" description="Glycosyltransferase 2-like" evidence="5">
    <location>
        <begin position="40"/>
        <end position="204"/>
    </location>
</feature>
<dbReference type="Proteomes" id="UP001165430">
    <property type="component" value="Unassembled WGS sequence"/>
</dbReference>
<dbReference type="PANTHER" id="PTHR43630:SF1">
    <property type="entry name" value="POLY-BETA-1,6-N-ACETYL-D-GLUCOSAMINE SYNTHASE"/>
    <property type="match status" value="1"/>
</dbReference>
<dbReference type="Gene3D" id="3.90.550.10">
    <property type="entry name" value="Spore Coat Polysaccharide Biosynthesis Protein SpsA, Chain A"/>
    <property type="match status" value="1"/>
</dbReference>
<keyword evidence="4" id="KW-0812">Transmembrane</keyword>
<comment type="caution">
    <text evidence="6">The sequence shown here is derived from an EMBL/GenBank/DDBJ whole genome shotgun (WGS) entry which is preliminary data.</text>
</comment>
<keyword evidence="7" id="KW-1185">Reference proteome</keyword>
<dbReference type="EC" id="2.4.-.-" evidence="6"/>
<evidence type="ECO:0000313" key="6">
    <source>
        <dbReference type="EMBL" id="MCH7415690.1"/>
    </source>
</evidence>
<dbReference type="RefSeq" id="WP_241414559.1">
    <property type="nucleotide sequence ID" value="NZ_JAKZGO010000028.1"/>
</dbReference>
<keyword evidence="4" id="KW-1133">Transmembrane helix</keyword>
<dbReference type="SUPFAM" id="SSF53448">
    <property type="entry name" value="Nucleotide-diphospho-sugar transferases"/>
    <property type="match status" value="1"/>
</dbReference>
<feature type="transmembrane region" description="Helical" evidence="4">
    <location>
        <begin position="274"/>
        <end position="299"/>
    </location>
</feature>
<dbReference type="GO" id="GO:0016757">
    <property type="term" value="F:glycosyltransferase activity"/>
    <property type="evidence" value="ECO:0007669"/>
    <property type="project" value="UniProtKB-KW"/>
</dbReference>
<feature type="transmembrane region" description="Helical" evidence="4">
    <location>
        <begin position="305"/>
        <end position="323"/>
    </location>
</feature>
<reference evidence="6" key="1">
    <citation type="submission" date="2022-03" db="EMBL/GenBank/DDBJ databases">
        <title>De novo assembled genomes of Belliella spp. (Cyclobacteriaceae) strains.</title>
        <authorList>
            <person name="Szabo A."/>
            <person name="Korponai K."/>
            <person name="Felfoldi T."/>
        </authorList>
    </citation>
    <scope>NUCLEOTIDE SEQUENCE</scope>
    <source>
        <strain evidence="6">DSM 111903</strain>
    </source>
</reference>
<sequence>MVIFYLSIGFVYVFVLFFFGGKWKKTAVFEIASPIDQKVSILIPFRNEEKNLPVIFHSIENLNFLQLEVLWIDDHSEDDSALVLEKLLDNSIPTFVHKIIQSHGRGKKSALKYGVEAATGEVILTTDADCILRESWVTEMIKPFSDPQIQFAAGPVMTRDNASFFQRFQQIEWASILLVTKVAFENQSPLMCSGANLAYRKEAFLSVNGYLGNEEILSGDDEFLMKKIAAFYGAKALVYLEGLKNLVFTNSLSNWSELYSQRIRWASKWRSHSLIHSVFSSVPVFYQLLWVGTIFLPLFEGKLGLLALFVVWILKFCVEYYVLKKVTDSYYLSLKFVDFCITSLIHPIYVLRSAFGAIKGRFEWKGRSVN</sequence>
<evidence type="ECO:0000256" key="3">
    <source>
        <dbReference type="ARBA" id="ARBA00022679"/>
    </source>
</evidence>
<dbReference type="EMBL" id="JAKZGO010000028">
    <property type="protein sequence ID" value="MCH7415690.1"/>
    <property type="molecule type" value="Genomic_DNA"/>
</dbReference>
<dbReference type="PANTHER" id="PTHR43630">
    <property type="entry name" value="POLY-BETA-1,6-N-ACETYL-D-GLUCOSAMINE SYNTHASE"/>
    <property type="match status" value="1"/>
</dbReference>
<name>A0ABS9VI83_9BACT</name>
<keyword evidence="3 6" id="KW-0808">Transferase</keyword>
<evidence type="ECO:0000256" key="2">
    <source>
        <dbReference type="ARBA" id="ARBA00022676"/>
    </source>
</evidence>
<evidence type="ECO:0000259" key="5">
    <source>
        <dbReference type="Pfam" id="PF00535"/>
    </source>
</evidence>
<protein>
    <submittedName>
        <fullName evidence="6">Glycosyltransferase</fullName>
        <ecNumber evidence="6">2.4.-.-</ecNumber>
    </submittedName>
</protein>
<dbReference type="Pfam" id="PF00535">
    <property type="entry name" value="Glycos_transf_2"/>
    <property type="match status" value="1"/>
</dbReference>
<evidence type="ECO:0000313" key="7">
    <source>
        <dbReference type="Proteomes" id="UP001165430"/>
    </source>
</evidence>